<dbReference type="PRINTS" id="PR00376">
    <property type="entry name" value="IL1BCENZYME"/>
</dbReference>
<dbReference type="InterPro" id="IPR011600">
    <property type="entry name" value="Pept_C14_caspase"/>
</dbReference>
<evidence type="ECO:0000259" key="4">
    <source>
        <dbReference type="PROSITE" id="PS50207"/>
    </source>
</evidence>
<name>A0A3S4R2C1_9ACAR</name>
<accession>A0A3S4R2C1</accession>
<dbReference type="Pfam" id="PF00656">
    <property type="entry name" value="Peptidase_C14"/>
    <property type="match status" value="1"/>
</dbReference>
<evidence type="ECO:0000313" key="7">
    <source>
        <dbReference type="EMBL" id="RWS10524.1"/>
    </source>
</evidence>
<evidence type="ECO:0000256" key="1">
    <source>
        <dbReference type="ARBA" id="ARBA00010134"/>
    </source>
</evidence>
<dbReference type="SUPFAM" id="SSF52129">
    <property type="entry name" value="Caspase-like"/>
    <property type="match status" value="1"/>
</dbReference>
<dbReference type="OrthoDB" id="6097640at2759"/>
<dbReference type="SMART" id="SM00115">
    <property type="entry name" value="CASc"/>
    <property type="match status" value="1"/>
</dbReference>
<dbReference type="AlphaFoldDB" id="A0A3S4R2C1"/>
<dbReference type="GO" id="GO:0006508">
    <property type="term" value="P:proteolysis"/>
    <property type="evidence" value="ECO:0007669"/>
    <property type="project" value="InterPro"/>
</dbReference>
<evidence type="ECO:0000256" key="3">
    <source>
        <dbReference type="SAM" id="Coils"/>
    </source>
</evidence>
<dbReference type="PANTHER" id="PTHR22576:SF41">
    <property type="entry name" value="CASPASE 14, APOPTOSIS-RELATED CYSTEINE PEPTIDASE"/>
    <property type="match status" value="1"/>
</dbReference>
<evidence type="ECO:0000259" key="5">
    <source>
        <dbReference type="PROSITE" id="PS50208"/>
    </source>
</evidence>
<dbReference type="PROSITE" id="PS50207">
    <property type="entry name" value="CASPASE_P10"/>
    <property type="match status" value="1"/>
</dbReference>
<proteinExistence type="inferred from homology"/>
<dbReference type="Proteomes" id="UP000285301">
    <property type="component" value="Unassembled WGS sequence"/>
</dbReference>
<dbReference type="InterPro" id="IPR052039">
    <property type="entry name" value="Caspase-related_regulators"/>
</dbReference>
<evidence type="ECO:0000313" key="6">
    <source>
        <dbReference type="EMBL" id="RWS10518.1"/>
    </source>
</evidence>
<dbReference type="STRING" id="1965070.A0A3S4R2C1"/>
<dbReference type="EMBL" id="NCKU01002007">
    <property type="protein sequence ID" value="RWS10678.1"/>
    <property type="molecule type" value="Genomic_DNA"/>
</dbReference>
<dbReference type="Gene3D" id="3.40.50.1460">
    <property type="match status" value="1"/>
</dbReference>
<feature type="domain" description="Caspase family p10" evidence="4">
    <location>
        <begin position="599"/>
        <end position="678"/>
    </location>
</feature>
<reference evidence="8 10" key="1">
    <citation type="journal article" date="2018" name="Gigascience">
        <title>Genomes of trombidid mites reveal novel predicted allergens and laterally-transferred genes associated with secondary metabolism.</title>
        <authorList>
            <person name="Dong X."/>
            <person name="Chaisiri K."/>
            <person name="Xia D."/>
            <person name="Armstrong S.D."/>
            <person name="Fang Y."/>
            <person name="Donnelly M.J."/>
            <person name="Kadowaki T."/>
            <person name="McGarry J.W."/>
            <person name="Darby A.C."/>
            <person name="Makepeace B.L."/>
        </authorList>
    </citation>
    <scope>NUCLEOTIDE SEQUENCE [LARGE SCALE GENOMIC DNA]</scope>
    <source>
        <strain evidence="8">UoL-WK</strain>
    </source>
</reference>
<feature type="coiled-coil region" evidence="3">
    <location>
        <begin position="253"/>
        <end position="281"/>
    </location>
</feature>
<dbReference type="PROSITE" id="PS50208">
    <property type="entry name" value="CASPASE_P20"/>
    <property type="match status" value="1"/>
</dbReference>
<organism evidence="8 10">
    <name type="scientific">Dinothrombium tinctorium</name>
    <dbReference type="NCBI Taxonomy" id="1965070"/>
    <lineage>
        <taxon>Eukaryota</taxon>
        <taxon>Metazoa</taxon>
        <taxon>Ecdysozoa</taxon>
        <taxon>Arthropoda</taxon>
        <taxon>Chelicerata</taxon>
        <taxon>Arachnida</taxon>
        <taxon>Acari</taxon>
        <taxon>Acariformes</taxon>
        <taxon>Trombidiformes</taxon>
        <taxon>Prostigmata</taxon>
        <taxon>Anystina</taxon>
        <taxon>Parasitengona</taxon>
        <taxon>Trombidioidea</taxon>
        <taxon>Trombidiidae</taxon>
        <taxon>Dinothrombium</taxon>
    </lineage>
</organism>
<keyword evidence="3" id="KW-0175">Coiled coil</keyword>
<sequence>MDLRVLCELLRKVEFDCSDEEDQQRICCENKNIEALHKIFQKCCHDYTTGRLPPDEELKQGLSRVVQFWKSQINCNADIHISRSVLFLYDGNKELASKTQILFDELRAYLESQKVSEEDVFRWSCRMSFDELSAEENHERRHVIEEKLTMFQITRGLMKVGFFGDRYNYVNMLRSTSPFTTKSLRILFERRYKMKTGNDWPKDKIKAAKEFDNLLTNKKWNHKKLDAEMRKLLRSGDLLNLDSHLLSKVIYHADFISQNVSEEEKQKIEEENERIREVTKIRNKFFHEYTYEKTPLEDEVKNELRITIQLWKSLITDEEISMNSEDISTIADLFDDRKEAIRTQILYDKLLNFFKEYRTSSRVSISWTQRLCFDNLFDEQSEAKRELIEEKLMNFRIERESLYYKMNSDPKGYCIIINNVKFKNSPPRCSSLKDAERLKKIFKGFGFKVEVNDDLKAEQMEQCLRNVLDRKEELEKHNALVFIVLTHGGAGHVLGTDEKPVDVIKFWQMFDSNVYPSLCGKPKVLVFQCCRGDEAPYKCVKRKEKSFTREEQFPKQECEKEIASLIISKSSESLATVSTSSLTTDGAGKSDYYITGIYSDIFICYATPFGLTAIRDKEEGSFYIRALCEAIEKYMYEKDFVSILRYVAEHLKKQSQSEYINIPDYNLIGVDKLLYLHSSAITKNCLI</sequence>
<protein>
    <submittedName>
        <fullName evidence="8">Caspase-8-like cysteine peptidase</fullName>
    </submittedName>
</protein>
<gene>
    <name evidence="9" type="ORF">B4U79_17580</name>
    <name evidence="8" type="ORF">B4U79_17583</name>
    <name evidence="7" type="ORF">B4U79_17607</name>
    <name evidence="6" type="ORF">B4U79_17609</name>
</gene>
<dbReference type="InterPro" id="IPR002138">
    <property type="entry name" value="Pept_C14_p10"/>
</dbReference>
<keyword evidence="10" id="KW-1185">Reference proteome</keyword>
<dbReference type="EMBL" id="NCKU01002068">
    <property type="protein sequence ID" value="RWS10518.1"/>
    <property type="molecule type" value="Genomic_DNA"/>
</dbReference>
<feature type="domain" description="Caspase family p20" evidence="5">
    <location>
        <begin position="410"/>
        <end position="534"/>
    </location>
</feature>
<dbReference type="PANTHER" id="PTHR22576">
    <property type="entry name" value="MUCOSA ASSOCIATED LYMPHOID TISSUE LYMPHOMA TRANSLOCATION PROTEIN 1/PARACASPASE"/>
    <property type="match status" value="1"/>
</dbReference>
<evidence type="ECO:0000313" key="10">
    <source>
        <dbReference type="Proteomes" id="UP000285301"/>
    </source>
</evidence>
<dbReference type="InterPro" id="IPR029030">
    <property type="entry name" value="Caspase-like_dom_sf"/>
</dbReference>
<comment type="caution">
    <text evidence="8">The sequence shown here is derived from an EMBL/GenBank/DDBJ whole genome shotgun (WGS) entry which is preliminary data.</text>
</comment>
<dbReference type="InterPro" id="IPR015917">
    <property type="entry name" value="Pept_C14A"/>
</dbReference>
<comment type="similarity">
    <text evidence="1 2">Belongs to the peptidase C14A family.</text>
</comment>
<evidence type="ECO:0000313" key="8">
    <source>
        <dbReference type="EMBL" id="RWS10678.1"/>
    </source>
</evidence>
<reference evidence="8" key="2">
    <citation type="submission" date="2018-11" db="EMBL/GenBank/DDBJ databases">
        <title>Trombidioid mite genomics.</title>
        <authorList>
            <person name="Dong X."/>
        </authorList>
    </citation>
    <scope>NUCLEOTIDE SEQUENCE</scope>
    <source>
        <strain evidence="8">UoL-WK</strain>
    </source>
</reference>
<dbReference type="GO" id="GO:0004197">
    <property type="term" value="F:cysteine-type endopeptidase activity"/>
    <property type="evidence" value="ECO:0007669"/>
    <property type="project" value="InterPro"/>
</dbReference>
<dbReference type="InterPro" id="IPR001309">
    <property type="entry name" value="Pept_C14_p20"/>
</dbReference>
<dbReference type="EMBL" id="NCKU01001994">
    <property type="protein sequence ID" value="RWS10712.1"/>
    <property type="molecule type" value="Genomic_DNA"/>
</dbReference>
<evidence type="ECO:0000256" key="2">
    <source>
        <dbReference type="RuleBase" id="RU003971"/>
    </source>
</evidence>
<evidence type="ECO:0000313" key="9">
    <source>
        <dbReference type="EMBL" id="RWS10712.1"/>
    </source>
</evidence>
<dbReference type="EMBL" id="NCKU01002067">
    <property type="protein sequence ID" value="RWS10524.1"/>
    <property type="molecule type" value="Genomic_DNA"/>
</dbReference>